<proteinExistence type="predicted"/>
<dbReference type="EMBL" id="OZ035824">
    <property type="protein sequence ID" value="CAL1592551.1"/>
    <property type="molecule type" value="Genomic_DNA"/>
</dbReference>
<organism evidence="2 3">
    <name type="scientific">Knipowitschia caucasica</name>
    <name type="common">Caucasian dwarf goby</name>
    <name type="synonym">Pomatoschistus caucasicus</name>
    <dbReference type="NCBI Taxonomy" id="637954"/>
    <lineage>
        <taxon>Eukaryota</taxon>
        <taxon>Metazoa</taxon>
        <taxon>Chordata</taxon>
        <taxon>Craniata</taxon>
        <taxon>Vertebrata</taxon>
        <taxon>Euteleostomi</taxon>
        <taxon>Actinopterygii</taxon>
        <taxon>Neopterygii</taxon>
        <taxon>Teleostei</taxon>
        <taxon>Neoteleostei</taxon>
        <taxon>Acanthomorphata</taxon>
        <taxon>Gobiaria</taxon>
        <taxon>Gobiiformes</taxon>
        <taxon>Gobioidei</taxon>
        <taxon>Gobiidae</taxon>
        <taxon>Gobiinae</taxon>
        <taxon>Knipowitschia</taxon>
    </lineage>
</organism>
<dbReference type="AlphaFoldDB" id="A0AAV2KU65"/>
<evidence type="ECO:0000313" key="3">
    <source>
        <dbReference type="Proteomes" id="UP001497482"/>
    </source>
</evidence>
<reference evidence="2 3" key="1">
    <citation type="submission" date="2024-04" db="EMBL/GenBank/DDBJ databases">
        <authorList>
            <person name="Waldvogel A.-M."/>
            <person name="Schoenle A."/>
        </authorList>
    </citation>
    <scope>NUCLEOTIDE SEQUENCE [LARGE SCALE GENOMIC DNA]</scope>
</reference>
<evidence type="ECO:0000313" key="2">
    <source>
        <dbReference type="EMBL" id="CAL1592551.1"/>
    </source>
</evidence>
<protein>
    <submittedName>
        <fullName evidence="2">Uncharacterized protein</fullName>
    </submittedName>
</protein>
<evidence type="ECO:0000256" key="1">
    <source>
        <dbReference type="SAM" id="MobiDB-lite"/>
    </source>
</evidence>
<feature type="region of interest" description="Disordered" evidence="1">
    <location>
        <begin position="1"/>
        <end position="24"/>
    </location>
</feature>
<feature type="compositionally biased region" description="Low complexity" evidence="1">
    <location>
        <begin position="68"/>
        <end position="87"/>
    </location>
</feature>
<keyword evidence="3" id="KW-1185">Reference proteome</keyword>
<accession>A0AAV2KU65</accession>
<gene>
    <name evidence="2" type="ORF">KC01_LOCUS21794</name>
</gene>
<name>A0AAV2KU65_KNICA</name>
<dbReference type="Proteomes" id="UP001497482">
    <property type="component" value="Chromosome 2"/>
</dbReference>
<feature type="region of interest" description="Disordered" evidence="1">
    <location>
        <begin position="62"/>
        <end position="111"/>
    </location>
</feature>
<sequence>MGCVRASPPQLATSLVRPRPPKNPLEAQGHCPGLFIFLIYGVYNTEVRSTVNRIKERRKALNFSNGASSRPSSSTTSRPTSLPLSPSQEETHTGSSCSSGPGPARPEEPAALGSRSYKVGSFLGEWGPGVRAWWLGAWCGSLVWGPGGWGLGVGALCVRAWWVWAWCRGLLGGGPGGWGPGVGAWCGGLVWGPGVYGGLV</sequence>